<evidence type="ECO:0000313" key="2">
    <source>
        <dbReference type="EMBL" id="GHC35323.1"/>
    </source>
</evidence>
<reference evidence="2" key="1">
    <citation type="journal article" date="2014" name="Int. J. Syst. Evol. Microbiol.">
        <title>Complete genome sequence of Corynebacterium casei LMG S-19264T (=DSM 44701T), isolated from a smear-ripened cheese.</title>
        <authorList>
            <consortium name="US DOE Joint Genome Institute (JGI-PGF)"/>
            <person name="Walter F."/>
            <person name="Albersmeier A."/>
            <person name="Kalinowski J."/>
            <person name="Ruckert C."/>
        </authorList>
    </citation>
    <scope>NUCLEOTIDE SEQUENCE</scope>
    <source>
        <strain evidence="2">JCM 4633</strain>
    </source>
</reference>
<organism evidence="2 3">
    <name type="scientific">Streptomyces cinnamoneus</name>
    <name type="common">Streptoverticillium cinnamoneum</name>
    <dbReference type="NCBI Taxonomy" id="53446"/>
    <lineage>
        <taxon>Bacteria</taxon>
        <taxon>Bacillati</taxon>
        <taxon>Actinomycetota</taxon>
        <taxon>Actinomycetes</taxon>
        <taxon>Kitasatosporales</taxon>
        <taxon>Streptomycetaceae</taxon>
        <taxon>Streptomyces</taxon>
        <taxon>Streptomyces cinnamoneus group</taxon>
    </lineage>
</organism>
<dbReference type="AlphaFoldDB" id="A0A918T9U3"/>
<evidence type="ECO:0000313" key="3">
    <source>
        <dbReference type="Proteomes" id="UP000646244"/>
    </source>
</evidence>
<dbReference type="Proteomes" id="UP000646244">
    <property type="component" value="Unassembled WGS sequence"/>
</dbReference>
<gene>
    <name evidence="2" type="ORF">GCM10010507_05190</name>
</gene>
<feature type="region of interest" description="Disordered" evidence="1">
    <location>
        <begin position="1"/>
        <end position="52"/>
    </location>
</feature>
<sequence length="98" mass="10355">MNFRAFLTASKRGGSAQDAELETADESIAGNPLHKGESTVDPSVPIRGTPGNRGRDVHVCELHGCQCAGRMQGQMHVHGVDLGAHKGVGGQISLRLLR</sequence>
<evidence type="ECO:0000256" key="1">
    <source>
        <dbReference type="SAM" id="MobiDB-lite"/>
    </source>
</evidence>
<accession>A0A918T9U3</accession>
<proteinExistence type="predicted"/>
<dbReference type="EMBL" id="BMVB01000002">
    <property type="protein sequence ID" value="GHC35323.1"/>
    <property type="molecule type" value="Genomic_DNA"/>
</dbReference>
<comment type="caution">
    <text evidence="2">The sequence shown here is derived from an EMBL/GenBank/DDBJ whole genome shotgun (WGS) entry which is preliminary data.</text>
</comment>
<name>A0A918T9U3_STRCJ</name>
<reference evidence="2" key="2">
    <citation type="submission" date="2020-09" db="EMBL/GenBank/DDBJ databases">
        <authorList>
            <person name="Sun Q."/>
            <person name="Ohkuma M."/>
        </authorList>
    </citation>
    <scope>NUCLEOTIDE SEQUENCE</scope>
    <source>
        <strain evidence="2">JCM 4633</strain>
    </source>
</reference>
<protein>
    <submittedName>
        <fullName evidence="2">Uncharacterized protein</fullName>
    </submittedName>
</protein>